<reference evidence="1 2" key="1">
    <citation type="submission" date="2019-05" db="EMBL/GenBank/DDBJ databases">
        <title>The metagenome of a microbial culture collection derived from dairy environment covers the genomic content of the human microbiome.</title>
        <authorList>
            <person name="Roder T."/>
            <person name="Wuthrich D."/>
            <person name="Sattari Z."/>
            <person name="Von Ah U."/>
            <person name="Bar C."/>
            <person name="Ronchi F."/>
            <person name="Macpherson A.J."/>
            <person name="Ganal-Vonarburg S.C."/>
            <person name="Bruggmann R."/>
            <person name="Vergeres G."/>
        </authorList>
    </citation>
    <scope>NUCLEOTIDE SEQUENCE [LARGE SCALE GENOMIC DNA]</scope>
    <source>
        <strain evidence="1 2">FAM 1079</strain>
    </source>
</reference>
<protein>
    <recommendedName>
        <fullName evidence="3">Type II toxin-antitoxin system PemK/MazF family toxin</fullName>
    </recommendedName>
</protein>
<dbReference type="RefSeq" id="WP_138467653.1">
    <property type="nucleotide sequence ID" value="NZ_VBSX01000020.1"/>
</dbReference>
<proteinExistence type="predicted"/>
<dbReference type="AlphaFoldDB" id="A0A5R9CT22"/>
<gene>
    <name evidence="1" type="ORF">FEZ41_08840</name>
</gene>
<dbReference type="EMBL" id="VBSX01000020">
    <property type="protein sequence ID" value="TLQ18573.1"/>
    <property type="molecule type" value="Genomic_DNA"/>
</dbReference>
<evidence type="ECO:0000313" key="2">
    <source>
        <dbReference type="Proteomes" id="UP000305100"/>
    </source>
</evidence>
<organism evidence="1 2">
    <name type="scientific">Lentilactobacillus parafarraginis</name>
    <dbReference type="NCBI Taxonomy" id="390842"/>
    <lineage>
        <taxon>Bacteria</taxon>
        <taxon>Bacillati</taxon>
        <taxon>Bacillota</taxon>
        <taxon>Bacilli</taxon>
        <taxon>Lactobacillales</taxon>
        <taxon>Lactobacillaceae</taxon>
        <taxon>Lentilactobacillus</taxon>
    </lineage>
</organism>
<evidence type="ECO:0008006" key="3">
    <source>
        <dbReference type="Google" id="ProtNLM"/>
    </source>
</evidence>
<comment type="caution">
    <text evidence="1">The sequence shown here is derived from an EMBL/GenBank/DDBJ whole genome shotgun (WGS) entry which is preliminary data.</text>
</comment>
<sequence>MDKAGLYEIYLFKVTFHDKTGGKERPVVTISYNQRSLSFELLGIYSDRPKYSKKVYYQDFMYQIKDYQAAGLRKISWINVRQPIIVPFTVLMGKELFGKLSQRDTEELVAFYDRYWQNHGGNTAGNNAQNRNK</sequence>
<name>A0A5R9CT22_9LACO</name>
<evidence type="ECO:0000313" key="1">
    <source>
        <dbReference type="EMBL" id="TLQ18573.1"/>
    </source>
</evidence>
<dbReference type="Proteomes" id="UP000305100">
    <property type="component" value="Unassembled WGS sequence"/>
</dbReference>
<accession>A0A5R9CT22</accession>